<evidence type="ECO:0000256" key="1">
    <source>
        <dbReference type="ARBA" id="ARBA00005513"/>
    </source>
</evidence>
<evidence type="ECO:0000313" key="17">
    <source>
        <dbReference type="EMBL" id="GHE90380.1"/>
    </source>
</evidence>
<evidence type="ECO:0000256" key="13">
    <source>
        <dbReference type="HAMAP-Rule" id="MF_01398"/>
    </source>
</evidence>
<evidence type="ECO:0000256" key="6">
    <source>
        <dbReference type="ARBA" id="ARBA00022989"/>
    </source>
</evidence>
<dbReference type="Proteomes" id="UP000609802">
    <property type="component" value="Unassembled WGS sequence"/>
</dbReference>
<feature type="signal peptide" evidence="16">
    <location>
        <begin position="1"/>
        <end position="19"/>
    </location>
</feature>
<keyword evidence="7 13" id="KW-0406">Ion transport</keyword>
<keyword evidence="6 13" id="KW-1133">Transmembrane helix</keyword>
<proteinExistence type="inferred from homology"/>
<name>A0ABQ3IPF9_9RHOB</name>
<evidence type="ECO:0000256" key="14">
    <source>
        <dbReference type="RuleBase" id="RU003848"/>
    </source>
</evidence>
<evidence type="ECO:0000313" key="18">
    <source>
        <dbReference type="Proteomes" id="UP000609802"/>
    </source>
</evidence>
<keyword evidence="15" id="KW-0175">Coiled coil</keyword>
<sequence length="187" mass="19878">MKKLALVAFSVMAAAPAFAAGDAGWTDLANTNMVVTLAFLLFVTFLGYMGVHKMLGAQLDNRADGIKSELEEARALREEAQTILATYERKQKEVAKQAERIVAHAKEEAANAAAAAKEDLKASIARRLANAEDQIVSAQAAAVKEVRDTAAQVAVAAARDVIAKQMTATEGNSLIDDAIKTVEAKLH</sequence>
<keyword evidence="18" id="KW-1185">Reference proteome</keyword>
<keyword evidence="8 13" id="KW-0472">Membrane</keyword>
<dbReference type="PANTHER" id="PTHR33445">
    <property type="entry name" value="ATP SYNTHASE SUBUNIT B', CHLOROPLASTIC"/>
    <property type="match status" value="1"/>
</dbReference>
<keyword evidence="2 13" id="KW-0813">Transport</keyword>
<evidence type="ECO:0000256" key="9">
    <source>
        <dbReference type="ARBA" id="ARBA00023310"/>
    </source>
</evidence>
<comment type="subunit">
    <text evidence="13">F-type ATPases have 2 components, F(1) - the catalytic core - and F(0) - the membrane proton channel. F(1) has five subunits: alpha(3), beta(3), gamma(1), delta(1), epsilon(1). F(0) has three main subunits: a(1), b(2) and c(10-14). The alpha and beta chains form an alternating ring which encloses part of the gamma chain. F(1) is attached to F(0) by a central stalk formed by the gamma and epsilon chains, while a peripheral stalk is formed by the delta and b chains.</text>
</comment>
<dbReference type="CDD" id="cd06503">
    <property type="entry name" value="ATP-synt_Fo_b"/>
    <property type="match status" value="1"/>
</dbReference>
<protein>
    <recommendedName>
        <fullName evidence="13">ATP synthase subunit b</fullName>
    </recommendedName>
    <alternativeName>
        <fullName evidence="13">ATP synthase F(0) sector subunit b</fullName>
    </alternativeName>
    <alternativeName>
        <fullName evidence="13">ATPase subunit I</fullName>
    </alternativeName>
    <alternativeName>
        <fullName evidence="13">F-type ATPase subunit b</fullName>
        <shortName evidence="13">F-ATPase subunit b</shortName>
    </alternativeName>
</protein>
<keyword evidence="3 13" id="KW-0138">CF(0)</keyword>
<feature type="coiled-coil region" evidence="15">
    <location>
        <begin position="63"/>
        <end position="141"/>
    </location>
</feature>
<comment type="subcellular location">
    <subcellularLocation>
        <location evidence="13">Cell membrane</location>
        <topology evidence="13">Single-pass membrane protein</topology>
    </subcellularLocation>
    <subcellularLocation>
        <location evidence="12">Endomembrane system</location>
        <topology evidence="12">Single-pass membrane protein</topology>
    </subcellularLocation>
</comment>
<keyword evidence="9 13" id="KW-0066">ATP synthesis</keyword>
<comment type="function">
    <text evidence="11">Component of the F(0) channel, it forms part of the peripheral stalk, linking F(1) to F(0). The b'-subunit is a diverged and duplicated form of b found in plants and photosynthetic bacteria.</text>
</comment>
<comment type="caution">
    <text evidence="17">The sequence shown here is derived from an EMBL/GenBank/DDBJ whole genome shotgun (WGS) entry which is preliminary data.</text>
</comment>
<gene>
    <name evidence="13 17" type="primary">atpF</name>
    <name evidence="17" type="ORF">GCM10016455_08460</name>
</gene>
<keyword evidence="4 13" id="KW-0812">Transmembrane</keyword>
<reference evidence="18" key="1">
    <citation type="journal article" date="2019" name="Int. J. Syst. Evol. Microbiol.">
        <title>The Global Catalogue of Microorganisms (GCM) 10K type strain sequencing project: providing services to taxonomists for standard genome sequencing and annotation.</title>
        <authorList>
            <consortium name="The Broad Institute Genomics Platform"/>
            <consortium name="The Broad Institute Genome Sequencing Center for Infectious Disease"/>
            <person name="Wu L."/>
            <person name="Ma J."/>
        </authorList>
    </citation>
    <scope>NUCLEOTIDE SEQUENCE [LARGE SCALE GENOMIC DNA]</scope>
    <source>
        <strain evidence="18">KCTC 42443</strain>
    </source>
</reference>
<comment type="function">
    <text evidence="10 13">F(1)F(0) ATP synthase produces ATP from ADP in the presence of a proton or sodium gradient. F-type ATPases consist of two structural domains, F(1) containing the extramembraneous catalytic core and F(0) containing the membrane proton channel, linked together by a central stalk and a peripheral stalk. During catalysis, ATP synthesis in the catalytic domain of F(1) is coupled via a rotary mechanism of the central stalk subunits to proton translocation.</text>
</comment>
<comment type="similarity">
    <text evidence="1 13 14">Belongs to the ATPase B chain family.</text>
</comment>
<evidence type="ECO:0000256" key="4">
    <source>
        <dbReference type="ARBA" id="ARBA00022692"/>
    </source>
</evidence>
<organism evidence="17 18">
    <name type="scientific">Aliiroseovarius zhejiangensis</name>
    <dbReference type="NCBI Taxonomy" id="1632025"/>
    <lineage>
        <taxon>Bacteria</taxon>
        <taxon>Pseudomonadati</taxon>
        <taxon>Pseudomonadota</taxon>
        <taxon>Alphaproteobacteria</taxon>
        <taxon>Rhodobacterales</taxon>
        <taxon>Paracoccaceae</taxon>
        <taxon>Aliiroseovarius</taxon>
    </lineage>
</organism>
<evidence type="ECO:0000256" key="7">
    <source>
        <dbReference type="ARBA" id="ARBA00023065"/>
    </source>
</evidence>
<evidence type="ECO:0000256" key="15">
    <source>
        <dbReference type="SAM" id="Coils"/>
    </source>
</evidence>
<feature type="chain" id="PRO_5046455501" description="ATP synthase subunit b" evidence="16">
    <location>
        <begin position="20"/>
        <end position="187"/>
    </location>
</feature>
<evidence type="ECO:0000256" key="8">
    <source>
        <dbReference type="ARBA" id="ARBA00023136"/>
    </source>
</evidence>
<keyword evidence="5 13" id="KW-0375">Hydrogen ion transport</keyword>
<accession>A0ABQ3IPF9</accession>
<dbReference type="InterPro" id="IPR050059">
    <property type="entry name" value="ATP_synthase_B_chain"/>
</dbReference>
<evidence type="ECO:0000256" key="12">
    <source>
        <dbReference type="ARBA" id="ARBA00037847"/>
    </source>
</evidence>
<keyword evidence="13" id="KW-1003">Cell membrane</keyword>
<evidence type="ECO:0000256" key="16">
    <source>
        <dbReference type="SAM" id="SignalP"/>
    </source>
</evidence>
<dbReference type="HAMAP" id="MF_01398">
    <property type="entry name" value="ATP_synth_b_bprime"/>
    <property type="match status" value="1"/>
</dbReference>
<evidence type="ECO:0000256" key="3">
    <source>
        <dbReference type="ARBA" id="ARBA00022547"/>
    </source>
</evidence>
<evidence type="ECO:0000256" key="10">
    <source>
        <dbReference type="ARBA" id="ARBA00025198"/>
    </source>
</evidence>
<dbReference type="EMBL" id="BNCH01000001">
    <property type="protein sequence ID" value="GHE90380.1"/>
    <property type="molecule type" value="Genomic_DNA"/>
</dbReference>
<evidence type="ECO:0000256" key="5">
    <source>
        <dbReference type="ARBA" id="ARBA00022781"/>
    </source>
</evidence>
<evidence type="ECO:0000256" key="11">
    <source>
        <dbReference type="ARBA" id="ARBA00025614"/>
    </source>
</evidence>
<feature type="transmembrane region" description="Helical" evidence="13">
    <location>
        <begin position="29"/>
        <end position="51"/>
    </location>
</feature>
<dbReference type="Pfam" id="PF00430">
    <property type="entry name" value="ATP-synt_B"/>
    <property type="match status" value="1"/>
</dbReference>
<dbReference type="PANTHER" id="PTHR33445:SF1">
    <property type="entry name" value="ATP SYNTHASE SUBUNIT B"/>
    <property type="match status" value="1"/>
</dbReference>
<keyword evidence="16" id="KW-0732">Signal</keyword>
<evidence type="ECO:0000256" key="2">
    <source>
        <dbReference type="ARBA" id="ARBA00022448"/>
    </source>
</evidence>
<dbReference type="InterPro" id="IPR002146">
    <property type="entry name" value="ATP_synth_b/b'su_bac/chlpt"/>
</dbReference>